<name>A0ABW7C736_9CYAN</name>
<keyword evidence="3" id="KW-1185">Reference proteome</keyword>
<evidence type="ECO:0000313" key="3">
    <source>
        <dbReference type="Proteomes" id="UP001604335"/>
    </source>
</evidence>
<proteinExistence type="predicted"/>
<keyword evidence="1" id="KW-0732">Signal</keyword>
<feature type="chain" id="PRO_5046952759" description="Ricin B lectin domain-containing protein" evidence="1">
    <location>
        <begin position="25"/>
        <end position="202"/>
    </location>
</feature>
<dbReference type="EMBL" id="JAZAQF010000013">
    <property type="protein sequence ID" value="MFG3816542.1"/>
    <property type="molecule type" value="Genomic_DNA"/>
</dbReference>
<dbReference type="Proteomes" id="UP001604335">
    <property type="component" value="Unassembled WGS sequence"/>
</dbReference>
<feature type="signal peptide" evidence="1">
    <location>
        <begin position="1"/>
        <end position="24"/>
    </location>
</feature>
<comment type="caution">
    <text evidence="2">The sequence shown here is derived from an EMBL/GenBank/DDBJ whole genome shotgun (WGS) entry which is preliminary data.</text>
</comment>
<gene>
    <name evidence="2" type="ORF">VPK24_02745</name>
</gene>
<organism evidence="2 3">
    <name type="scientific">Limnothrix redekei LRLZ20PSL1</name>
    <dbReference type="NCBI Taxonomy" id="3112953"/>
    <lineage>
        <taxon>Bacteria</taxon>
        <taxon>Bacillati</taxon>
        <taxon>Cyanobacteriota</taxon>
        <taxon>Cyanophyceae</taxon>
        <taxon>Pseudanabaenales</taxon>
        <taxon>Pseudanabaenaceae</taxon>
        <taxon>Limnothrix</taxon>
    </lineage>
</organism>
<dbReference type="RefSeq" id="WP_393010519.1">
    <property type="nucleotide sequence ID" value="NZ_JAZAQF010000013.1"/>
</dbReference>
<evidence type="ECO:0000313" key="2">
    <source>
        <dbReference type="EMBL" id="MFG3816542.1"/>
    </source>
</evidence>
<evidence type="ECO:0008006" key="4">
    <source>
        <dbReference type="Google" id="ProtNLM"/>
    </source>
</evidence>
<protein>
    <recommendedName>
        <fullName evidence="4">Ricin B lectin domain-containing protein</fullName>
    </recommendedName>
</protein>
<reference evidence="3" key="1">
    <citation type="journal article" date="2024" name="Algal Res.">
        <title>Biochemical, toxicological and genomic investigation of a high-biomass producing Limnothrix strain isolated from Italian shallow drinking water reservoir.</title>
        <authorList>
            <person name="Simonazzi M."/>
            <person name="Shishido T.K."/>
            <person name="Delbaje E."/>
            <person name="Wahlsten M."/>
            <person name="Fewer D.P."/>
            <person name="Sivonen K."/>
            <person name="Pezzolesi L."/>
            <person name="Pistocchi R."/>
        </authorList>
    </citation>
    <scope>NUCLEOTIDE SEQUENCE [LARGE SCALE GENOMIC DNA]</scope>
    <source>
        <strain evidence="3">LRLZ20PSL1</strain>
    </source>
</reference>
<accession>A0ABW7C736</accession>
<sequence>MFKHFLGRAALLSVLLCTGGAALAGDRAVLPDSTKQPIQVKERRVELVPIADLLANPQRWVDRLIEVQGRLQPSPDPQGAIGCTRMACPFPSSAQPGDQRDCNRCQGPAGLRAGSQWLALSNLRCTGVEQLTLRPGGQVDRTIRWESARLEDQTWSLDRSYSAVGTLRRSTGPGADRTQYEFEIRSLTALGQSSSEPIPGLW</sequence>
<evidence type="ECO:0000256" key="1">
    <source>
        <dbReference type="SAM" id="SignalP"/>
    </source>
</evidence>